<dbReference type="PANTHER" id="PTHR36222:SF1">
    <property type="entry name" value="SERINE PROTEASE INHIBITOR RV3364C"/>
    <property type="match status" value="1"/>
</dbReference>
<comment type="caution">
    <text evidence="2">The sequence shown here is derived from an EMBL/GenBank/DDBJ whole genome shotgun (WGS) entry which is preliminary data.</text>
</comment>
<dbReference type="InterPro" id="IPR053141">
    <property type="entry name" value="Mycobact_SerProt_Inhib_Rv3364c"/>
</dbReference>
<gene>
    <name evidence="2" type="ORF">MPEBLZ_03455</name>
</gene>
<dbReference type="SUPFAM" id="SSF103196">
    <property type="entry name" value="Roadblock/LC7 domain"/>
    <property type="match status" value="1"/>
</dbReference>
<feature type="domain" description="Roadblock/LAMTOR2" evidence="1">
    <location>
        <begin position="7"/>
        <end position="96"/>
    </location>
</feature>
<dbReference type="InterPro" id="IPR004942">
    <property type="entry name" value="Roadblock/LAMTOR2_dom"/>
</dbReference>
<dbReference type="SMART" id="SM00960">
    <property type="entry name" value="Robl_LC7"/>
    <property type="match status" value="1"/>
</dbReference>
<dbReference type="AlphaFoldDB" id="A0A0P7ZEN4"/>
<dbReference type="PANTHER" id="PTHR36222">
    <property type="entry name" value="SERINE PROTEASE INHIBITOR RV3364C"/>
    <property type="match status" value="1"/>
</dbReference>
<proteinExistence type="predicted"/>
<evidence type="ECO:0000313" key="3">
    <source>
        <dbReference type="Proteomes" id="UP000050360"/>
    </source>
</evidence>
<name>A0A0P7ZEN4_9EURY</name>
<evidence type="ECO:0000313" key="2">
    <source>
        <dbReference type="EMBL" id="KPQ41981.1"/>
    </source>
</evidence>
<reference evidence="2 3" key="1">
    <citation type="submission" date="2015-09" db="EMBL/GenBank/DDBJ databases">
        <title>A metagenomics-based metabolic model of nitrate-dependent anaerobic oxidation of methane by Methanoperedens-like archaea.</title>
        <authorList>
            <person name="Arshad A."/>
            <person name="Speth D.R."/>
            <person name="De Graaf R.M."/>
            <person name="Op Den Camp H.J."/>
            <person name="Jetten M.S."/>
            <person name="Welte C.U."/>
        </authorList>
    </citation>
    <scope>NUCLEOTIDE SEQUENCE [LARGE SCALE GENOMIC DNA]</scope>
</reference>
<protein>
    <submittedName>
        <fullName evidence="2">Roadblock/LC7 domain protein</fullName>
    </submittedName>
</protein>
<dbReference type="Gene3D" id="3.30.450.30">
    <property type="entry name" value="Dynein light chain 2a, cytoplasmic"/>
    <property type="match status" value="1"/>
</dbReference>
<dbReference type="EMBL" id="LKCM01000280">
    <property type="protein sequence ID" value="KPQ41981.1"/>
    <property type="molecule type" value="Genomic_DNA"/>
</dbReference>
<accession>A0A0P7ZEN4</accession>
<dbReference type="Pfam" id="PF03259">
    <property type="entry name" value="Robl_LC7"/>
    <property type="match status" value="1"/>
</dbReference>
<sequence length="121" mass="12621">MTTIEMLEKVLKNINNIGGVEESAVASRDGLLICSTISKKQHAETFVAMSATMIGAAETATTELGKGIPERIIVESNSGRIIGTGAGPKALLLVMTKPDAGLGLVLIEMAKASEQIRNIIG</sequence>
<organism evidence="2 3">
    <name type="scientific">Candidatus Methanoperedens nitratireducens</name>
    <dbReference type="NCBI Taxonomy" id="1392998"/>
    <lineage>
        <taxon>Archaea</taxon>
        <taxon>Methanobacteriati</taxon>
        <taxon>Methanobacteriota</taxon>
        <taxon>Stenosarchaea group</taxon>
        <taxon>Methanomicrobia</taxon>
        <taxon>Methanosarcinales</taxon>
        <taxon>ANME-2 cluster</taxon>
        <taxon>Candidatus Methanoperedentaceae</taxon>
        <taxon>Candidatus Methanoperedens</taxon>
    </lineage>
</organism>
<evidence type="ECO:0000259" key="1">
    <source>
        <dbReference type="SMART" id="SM00960"/>
    </source>
</evidence>
<dbReference type="Proteomes" id="UP000050360">
    <property type="component" value="Unassembled WGS sequence"/>
</dbReference>